<dbReference type="Proteomes" id="UP000693738">
    <property type="component" value="Unassembled WGS sequence"/>
</dbReference>
<feature type="signal peptide" evidence="2">
    <location>
        <begin position="1"/>
        <end position="22"/>
    </location>
</feature>
<feature type="compositionally biased region" description="Polar residues" evidence="1">
    <location>
        <begin position="271"/>
        <end position="281"/>
    </location>
</feature>
<dbReference type="AlphaFoldDB" id="A0A8J2IFP1"/>
<reference evidence="3" key="1">
    <citation type="submission" date="2021-05" db="EMBL/GenBank/DDBJ databases">
        <authorList>
            <person name="Khan N."/>
        </authorList>
    </citation>
    <scope>NUCLEOTIDE SEQUENCE</scope>
</reference>
<evidence type="ECO:0000313" key="4">
    <source>
        <dbReference type="Proteomes" id="UP000693738"/>
    </source>
</evidence>
<organism evidence="3 4">
    <name type="scientific">Fusarium equiseti</name>
    <name type="common">Fusarium scirpi</name>
    <dbReference type="NCBI Taxonomy" id="61235"/>
    <lineage>
        <taxon>Eukaryota</taxon>
        <taxon>Fungi</taxon>
        <taxon>Dikarya</taxon>
        <taxon>Ascomycota</taxon>
        <taxon>Pezizomycotina</taxon>
        <taxon>Sordariomycetes</taxon>
        <taxon>Hypocreomycetidae</taxon>
        <taxon>Hypocreales</taxon>
        <taxon>Nectriaceae</taxon>
        <taxon>Fusarium</taxon>
        <taxon>Fusarium incarnatum-equiseti species complex</taxon>
    </lineage>
</organism>
<name>A0A8J2IFP1_FUSEQ</name>
<feature type="region of interest" description="Disordered" evidence="1">
    <location>
        <begin position="251"/>
        <end position="289"/>
    </location>
</feature>
<proteinExistence type="predicted"/>
<feature type="compositionally biased region" description="Acidic residues" evidence="1">
    <location>
        <begin position="166"/>
        <end position="176"/>
    </location>
</feature>
<dbReference type="EMBL" id="CAJSTJ010000077">
    <property type="protein sequence ID" value="CAG7555978.1"/>
    <property type="molecule type" value="Genomic_DNA"/>
</dbReference>
<keyword evidence="2" id="KW-0732">Signal</keyword>
<feature type="chain" id="PRO_5035148948" evidence="2">
    <location>
        <begin position="23"/>
        <end position="897"/>
    </location>
</feature>
<evidence type="ECO:0000256" key="1">
    <source>
        <dbReference type="SAM" id="MobiDB-lite"/>
    </source>
</evidence>
<sequence>MFMRNVFVAAVSLQALVDGVAAHREKVTLTKYVTKAKAKPTAANNNNLYPVPDLPEPEVTVVPTSYIEDGTTIFVDETVTIPCSKCTASTAGNADAEATSEVEVVSTVITTDAEDGDVSDKTAEVTVVPTSYITDGTTIFVDETITIPCTKCAGGKKTETSAAAEETSEAAVETEDVTTGGDALAQGTSSETAAFETVSEAETLSTDVAEATETEEQTADITKVVPTSYITEGTTRFVDVTVTIPCTKCAGGKKTETAPAGGEETVPAVEDNTSVADQEGSSALGAATSESEAPILTSIIPSVILTTGNSQETVISQPGPFANTTMTVPAGAADTTAVEELPATSEAATSSAVVSEIKKPVIVVIREVTIFHRTVVIGAACPPVKRGTKGDFVVGTGTEEKSFPKIDEALTDACAKQAKACAENAGKNYEVSDCQKQLEVCRSDASSTAKAPTGQMKESTETATVVLPSDAAVTTGSDSKPNVGGHVVISTRTLTVSESCVISDGTPVIETPASTEVGATTVQTADAETTEAAVETTEGEVVGSTALGVETSEAPELVTTVTMTKPNGEVSVTSMTLTNGVPTGTGATVPAEETTAVEIPAETSEGVVIGSTAAGVETSEVPESSGLITTVTMTKPNGEVSTTALTLTNGVPTGTGTAVYPGFTKTKVESDAETEVPVETMPVAETSAAAEVSSALGVETSEEATTVVTGTQTGVVVITMTKPNGEVSVTSMTLTTGVPSGTGALTVPAETSEAPAGETTVAGGSVTTIYKEVTKTVTNQVTNYVTVGVNTQTVGEETITKTLTREVTQTVTVGGGDCDQAAETVTSMVTMDCEAATANVVTQLVTMCPSAQTTMAVSTSKEPETVYVTATVEAQNKKPEATAYPVPERLRRALGLW</sequence>
<gene>
    <name evidence="3" type="ORF">FEQUK3_LOCUS1694</name>
</gene>
<feature type="region of interest" description="Disordered" evidence="1">
    <location>
        <begin position="160"/>
        <end position="194"/>
    </location>
</feature>
<evidence type="ECO:0000256" key="2">
    <source>
        <dbReference type="SAM" id="SignalP"/>
    </source>
</evidence>
<protein>
    <submittedName>
        <fullName evidence="3">Uncharacterized protein</fullName>
    </submittedName>
</protein>
<accession>A0A8J2IFP1</accession>
<evidence type="ECO:0000313" key="3">
    <source>
        <dbReference type="EMBL" id="CAG7555978.1"/>
    </source>
</evidence>
<comment type="caution">
    <text evidence="3">The sequence shown here is derived from an EMBL/GenBank/DDBJ whole genome shotgun (WGS) entry which is preliminary data.</text>
</comment>